<dbReference type="SUPFAM" id="SSF52540">
    <property type="entry name" value="P-loop containing nucleoside triphosphate hydrolases"/>
    <property type="match status" value="1"/>
</dbReference>
<dbReference type="GO" id="GO:0005525">
    <property type="term" value="F:GTP binding"/>
    <property type="evidence" value="ECO:0007669"/>
    <property type="project" value="UniProtKB-KW"/>
</dbReference>
<dbReference type="PROSITE" id="PS51716">
    <property type="entry name" value="G_IRG"/>
    <property type="match status" value="1"/>
</dbReference>
<evidence type="ECO:0000313" key="10">
    <source>
        <dbReference type="Proteomes" id="UP000828390"/>
    </source>
</evidence>
<dbReference type="FunFam" id="2.30.30.40:FF:000072">
    <property type="entry name" value="Unconventional Myosin IB"/>
    <property type="match status" value="1"/>
</dbReference>
<feature type="domain" description="SH3" evidence="7">
    <location>
        <begin position="163"/>
        <end position="222"/>
    </location>
</feature>
<evidence type="ECO:0000259" key="8">
    <source>
        <dbReference type="PROSITE" id="PS51716"/>
    </source>
</evidence>
<dbReference type="PANTHER" id="PTHR32341:SF10">
    <property type="entry name" value="INTERFERON-INDUCIBLE GTPASE 5"/>
    <property type="match status" value="1"/>
</dbReference>
<dbReference type="InterPro" id="IPR030385">
    <property type="entry name" value="G_IRG_dom"/>
</dbReference>
<reference evidence="9" key="1">
    <citation type="journal article" date="2019" name="bioRxiv">
        <title>The Genome of the Zebra Mussel, Dreissena polymorpha: A Resource for Invasive Species Research.</title>
        <authorList>
            <person name="McCartney M.A."/>
            <person name="Auch B."/>
            <person name="Kono T."/>
            <person name="Mallez S."/>
            <person name="Zhang Y."/>
            <person name="Obille A."/>
            <person name="Becker A."/>
            <person name="Abrahante J.E."/>
            <person name="Garbe J."/>
            <person name="Badalamenti J.P."/>
            <person name="Herman A."/>
            <person name="Mangelson H."/>
            <person name="Liachko I."/>
            <person name="Sullivan S."/>
            <person name="Sone E.D."/>
            <person name="Koren S."/>
            <person name="Silverstein K.A.T."/>
            <person name="Beckman K.B."/>
            <person name="Gohl D.M."/>
        </authorList>
    </citation>
    <scope>NUCLEOTIDE SEQUENCE</scope>
    <source>
        <strain evidence="9">Duluth1</strain>
        <tissue evidence="9">Whole animal</tissue>
    </source>
</reference>
<organism evidence="9 10">
    <name type="scientific">Dreissena polymorpha</name>
    <name type="common">Zebra mussel</name>
    <name type="synonym">Mytilus polymorpha</name>
    <dbReference type="NCBI Taxonomy" id="45954"/>
    <lineage>
        <taxon>Eukaryota</taxon>
        <taxon>Metazoa</taxon>
        <taxon>Spiralia</taxon>
        <taxon>Lophotrochozoa</taxon>
        <taxon>Mollusca</taxon>
        <taxon>Bivalvia</taxon>
        <taxon>Autobranchia</taxon>
        <taxon>Heteroconchia</taxon>
        <taxon>Euheterodonta</taxon>
        <taxon>Imparidentia</taxon>
        <taxon>Neoheterodontei</taxon>
        <taxon>Myida</taxon>
        <taxon>Dreissenoidea</taxon>
        <taxon>Dreissenidae</taxon>
        <taxon>Dreissena</taxon>
    </lineage>
</organism>
<accession>A0A9D4CKI3</accession>
<evidence type="ECO:0000256" key="1">
    <source>
        <dbReference type="ARBA" id="ARBA00005429"/>
    </source>
</evidence>
<dbReference type="Gene3D" id="3.40.50.300">
    <property type="entry name" value="P-loop containing nucleotide triphosphate hydrolases"/>
    <property type="match status" value="1"/>
</dbReference>
<dbReference type="PANTHER" id="PTHR32341">
    <property type="entry name" value="INTERFERON-INDUCIBLE GTPASE"/>
    <property type="match status" value="1"/>
</dbReference>
<evidence type="ECO:0000256" key="3">
    <source>
        <dbReference type="ARBA" id="ARBA00022741"/>
    </source>
</evidence>
<dbReference type="InterPro" id="IPR007743">
    <property type="entry name" value="Immunity-related_GTPase-like"/>
</dbReference>
<keyword evidence="3" id="KW-0547">Nucleotide-binding</keyword>
<dbReference type="GO" id="GO:0016787">
    <property type="term" value="F:hydrolase activity"/>
    <property type="evidence" value="ECO:0007669"/>
    <property type="project" value="UniProtKB-KW"/>
</dbReference>
<comment type="caution">
    <text evidence="9">The sequence shown here is derived from an EMBL/GenBank/DDBJ whole genome shotgun (WGS) entry which is preliminary data.</text>
</comment>
<keyword evidence="2 6" id="KW-0728">SH3 domain</keyword>
<gene>
    <name evidence="9" type="ORF">DPMN_052175</name>
</gene>
<evidence type="ECO:0000256" key="2">
    <source>
        <dbReference type="ARBA" id="ARBA00022443"/>
    </source>
</evidence>
<dbReference type="SMART" id="SM00326">
    <property type="entry name" value="SH3"/>
    <property type="match status" value="2"/>
</dbReference>
<dbReference type="PROSITE" id="PS50002">
    <property type="entry name" value="SH3"/>
    <property type="match status" value="2"/>
</dbReference>
<protein>
    <recommendedName>
        <fullName evidence="11">SH3 domain-containing protein</fullName>
    </recommendedName>
</protein>
<feature type="domain" description="SH3" evidence="7">
    <location>
        <begin position="63"/>
        <end position="122"/>
    </location>
</feature>
<evidence type="ECO:0000256" key="5">
    <source>
        <dbReference type="ARBA" id="ARBA00023134"/>
    </source>
</evidence>
<dbReference type="EMBL" id="JAIWYP010000012">
    <property type="protein sequence ID" value="KAH3726314.1"/>
    <property type="molecule type" value="Genomic_DNA"/>
</dbReference>
<reference evidence="9" key="2">
    <citation type="submission" date="2020-11" db="EMBL/GenBank/DDBJ databases">
        <authorList>
            <person name="McCartney M.A."/>
            <person name="Auch B."/>
            <person name="Kono T."/>
            <person name="Mallez S."/>
            <person name="Becker A."/>
            <person name="Gohl D.M."/>
            <person name="Silverstein K.A.T."/>
            <person name="Koren S."/>
            <person name="Bechman K.B."/>
            <person name="Herman A."/>
            <person name="Abrahante J.E."/>
            <person name="Garbe J."/>
        </authorList>
    </citation>
    <scope>NUCLEOTIDE SEQUENCE</scope>
    <source>
        <strain evidence="9">Duluth1</strain>
        <tissue evidence="9">Whole animal</tissue>
    </source>
</reference>
<evidence type="ECO:0000313" key="9">
    <source>
        <dbReference type="EMBL" id="KAH3726314.1"/>
    </source>
</evidence>
<dbReference type="PRINTS" id="PR00452">
    <property type="entry name" value="SH3DOMAIN"/>
</dbReference>
<dbReference type="Pfam" id="PF05049">
    <property type="entry name" value="IIGP"/>
    <property type="match status" value="1"/>
</dbReference>
<dbReference type="Pfam" id="PF14604">
    <property type="entry name" value="SH3_9"/>
    <property type="match status" value="2"/>
</dbReference>
<dbReference type="GO" id="GO:0016020">
    <property type="term" value="C:membrane"/>
    <property type="evidence" value="ECO:0007669"/>
    <property type="project" value="InterPro"/>
</dbReference>
<dbReference type="Proteomes" id="UP000828390">
    <property type="component" value="Unassembled WGS sequence"/>
</dbReference>
<dbReference type="AlphaFoldDB" id="A0A9D4CKI3"/>
<dbReference type="InterPro" id="IPR001452">
    <property type="entry name" value="SH3_domain"/>
</dbReference>
<dbReference type="SUPFAM" id="SSF50044">
    <property type="entry name" value="SH3-domain"/>
    <property type="match status" value="2"/>
</dbReference>
<proteinExistence type="inferred from homology"/>
<dbReference type="Gene3D" id="2.30.30.40">
    <property type="entry name" value="SH3 Domains"/>
    <property type="match status" value="2"/>
</dbReference>
<keyword evidence="10" id="KW-1185">Reference proteome</keyword>
<keyword evidence="4" id="KW-0378">Hydrolase</keyword>
<evidence type="ECO:0008006" key="11">
    <source>
        <dbReference type="Google" id="ProtNLM"/>
    </source>
</evidence>
<dbReference type="InterPro" id="IPR051515">
    <property type="entry name" value="IRG"/>
</dbReference>
<evidence type="ECO:0000256" key="4">
    <source>
        <dbReference type="ARBA" id="ARBA00022801"/>
    </source>
</evidence>
<evidence type="ECO:0000256" key="6">
    <source>
        <dbReference type="PROSITE-ProRule" id="PRU00192"/>
    </source>
</evidence>
<dbReference type="InterPro" id="IPR027417">
    <property type="entry name" value="P-loop_NTPase"/>
</dbReference>
<dbReference type="InterPro" id="IPR036028">
    <property type="entry name" value="SH3-like_dom_sf"/>
</dbReference>
<comment type="similarity">
    <text evidence="1">Belongs to the TRAFAC class dynamin-like GTPase superfamily. IRG family.</text>
</comment>
<evidence type="ECO:0000259" key="7">
    <source>
        <dbReference type="PROSITE" id="PS50002"/>
    </source>
</evidence>
<dbReference type="PRINTS" id="PR00499">
    <property type="entry name" value="P67PHOX"/>
</dbReference>
<sequence>MICKCCGERLLDHEPFCVNCGIQNRQIKEAKDQGATGGVDVQLRTKRINDNAVESHVSHNERLQKKHARVLYSFNPALDDELALKVCDVVEILCQDPKGWWMAELNGKRGVIPSNYVKILEIGETARAHAADQGATGGVDVQLRTKRINDNAVESHGSQNERSQKKHARVFFSFNPTSDDELALKVGDIVELVKQVCDAWWMAELNGKRGLIPANYVNVIEEGETAGANAADKQADDFADDLSDLEDGSDFIENEDLVTEKEFEDYQKVLNQCGYIELMTGLDKINTAWKDIKIKIAVTGKSGSGKSTLINALLNLKDDDEGAAKTGCVETTSEPTPYPHPNNRNLELWDLPGVGTPNFPQSTYLKQVDESTHQRTGLLKFVAWDPSHRVHPHMHP</sequence>
<name>A0A9D4CKI3_DREPO</name>
<feature type="domain" description="IRG-type G" evidence="8">
    <location>
        <begin position="292"/>
        <end position="396"/>
    </location>
</feature>
<keyword evidence="5" id="KW-0342">GTP-binding</keyword>